<dbReference type="STRING" id="13249.T1HJB7"/>
<dbReference type="EMBL" id="ACPB03033848">
    <property type="status" value="NOT_ANNOTATED_CDS"/>
    <property type="molecule type" value="Genomic_DNA"/>
</dbReference>
<comment type="similarity">
    <text evidence="1">Belongs to the short-chain dehydrogenases/reductases (SDR) family.</text>
</comment>
<keyword evidence="4" id="KW-1185">Reference proteome</keyword>
<keyword evidence="2" id="KW-0560">Oxidoreductase</keyword>
<dbReference type="HOGENOM" id="CLU_2111864_0_0_1"/>
<organism evidence="3 4">
    <name type="scientific">Rhodnius prolixus</name>
    <name type="common">Triatomid bug</name>
    <dbReference type="NCBI Taxonomy" id="13249"/>
    <lineage>
        <taxon>Eukaryota</taxon>
        <taxon>Metazoa</taxon>
        <taxon>Ecdysozoa</taxon>
        <taxon>Arthropoda</taxon>
        <taxon>Hexapoda</taxon>
        <taxon>Insecta</taxon>
        <taxon>Pterygota</taxon>
        <taxon>Neoptera</taxon>
        <taxon>Paraneoptera</taxon>
        <taxon>Hemiptera</taxon>
        <taxon>Heteroptera</taxon>
        <taxon>Panheteroptera</taxon>
        <taxon>Cimicomorpha</taxon>
        <taxon>Reduviidae</taxon>
        <taxon>Triatominae</taxon>
        <taxon>Rhodnius</taxon>
    </lineage>
</organism>
<dbReference type="Gene3D" id="3.40.50.720">
    <property type="entry name" value="NAD(P)-binding Rossmann-like Domain"/>
    <property type="match status" value="1"/>
</dbReference>
<dbReference type="AlphaFoldDB" id="T1HJB7"/>
<protein>
    <recommendedName>
        <fullName evidence="5">Hydroxysteroid 17-beta dehydrogenase 11</fullName>
    </recommendedName>
</protein>
<dbReference type="InterPro" id="IPR002347">
    <property type="entry name" value="SDR_fam"/>
</dbReference>
<dbReference type="InterPro" id="IPR020904">
    <property type="entry name" value="Sc_DH/Rdtase_CS"/>
</dbReference>
<dbReference type="InParanoid" id="T1HJB7"/>
<evidence type="ECO:0000256" key="1">
    <source>
        <dbReference type="ARBA" id="ARBA00006484"/>
    </source>
</evidence>
<name>T1HJB7_RHOPR</name>
<evidence type="ECO:0008006" key="5">
    <source>
        <dbReference type="Google" id="ProtNLM"/>
    </source>
</evidence>
<evidence type="ECO:0000313" key="3">
    <source>
        <dbReference type="EnsemblMetazoa" id="RPRC004140-PA"/>
    </source>
</evidence>
<dbReference type="PRINTS" id="PR00081">
    <property type="entry name" value="GDHRDH"/>
</dbReference>
<proteinExistence type="inferred from homology"/>
<dbReference type="Proteomes" id="UP000015103">
    <property type="component" value="Unassembled WGS sequence"/>
</dbReference>
<dbReference type="GO" id="GO:0016616">
    <property type="term" value="F:oxidoreductase activity, acting on the CH-OH group of donors, NAD or NADP as acceptor"/>
    <property type="evidence" value="ECO:0007669"/>
    <property type="project" value="TreeGrafter"/>
</dbReference>
<dbReference type="eggNOG" id="KOG1201">
    <property type="taxonomic scope" value="Eukaryota"/>
</dbReference>
<dbReference type="OMA" id="CASKFAC"/>
<reference evidence="3" key="1">
    <citation type="submission" date="2015-05" db="UniProtKB">
        <authorList>
            <consortium name="EnsemblMetazoa"/>
        </authorList>
    </citation>
    <scope>IDENTIFICATION</scope>
</reference>
<dbReference type="GO" id="GO:0005811">
    <property type="term" value="C:lipid droplet"/>
    <property type="evidence" value="ECO:0007669"/>
    <property type="project" value="TreeGrafter"/>
</dbReference>
<dbReference type="InterPro" id="IPR036291">
    <property type="entry name" value="NAD(P)-bd_dom_sf"/>
</dbReference>
<dbReference type="PROSITE" id="PS00061">
    <property type="entry name" value="ADH_SHORT"/>
    <property type="match status" value="1"/>
</dbReference>
<dbReference type="SUPFAM" id="SSF51735">
    <property type="entry name" value="NAD(P)-binding Rossmann-fold domains"/>
    <property type="match status" value="1"/>
</dbReference>
<dbReference type="PANTHER" id="PTHR24322">
    <property type="entry name" value="PKSB"/>
    <property type="match status" value="1"/>
</dbReference>
<dbReference type="VEuPathDB" id="VectorBase:RPRC004140"/>
<evidence type="ECO:0000313" key="4">
    <source>
        <dbReference type="Proteomes" id="UP000015103"/>
    </source>
</evidence>
<accession>T1HJB7</accession>
<dbReference type="Pfam" id="PF00106">
    <property type="entry name" value="adh_short"/>
    <property type="match status" value="1"/>
</dbReference>
<dbReference type="EnsemblMetazoa" id="RPRC004140-RA">
    <property type="protein sequence ID" value="RPRC004140-PA"/>
    <property type="gene ID" value="RPRC004140"/>
</dbReference>
<dbReference type="PANTHER" id="PTHR24322:SF736">
    <property type="entry name" value="RETINOL DEHYDROGENASE 10"/>
    <property type="match status" value="1"/>
</dbReference>
<evidence type="ECO:0000256" key="2">
    <source>
        <dbReference type="ARBA" id="ARBA00023002"/>
    </source>
</evidence>
<sequence length="115" mass="13028">MHCKPLHQQSNEVIEKIFNVNVFSHFWVLEAFLPKMRERNSGHIVAVCSMCGIIGLPYAVPYSASKFAVRGLMEALSEEYRKCEETSAIKFTTVYPIMVNTGLAKKPKNSNFNLT</sequence>